<dbReference type="RefSeq" id="WP_117454716.1">
    <property type="nucleotide sequence ID" value="NZ_CP060636.1"/>
</dbReference>
<dbReference type="KEGG" id="ehn:H9Q80_10190"/>
<reference evidence="1 2" key="1">
    <citation type="submission" date="2020-08" db="EMBL/GenBank/DDBJ databases">
        <authorList>
            <person name="Liu C."/>
            <person name="Sun Q."/>
        </authorList>
    </citation>
    <scope>NUCLEOTIDE SEQUENCE [LARGE SCALE GENOMIC DNA]</scope>
    <source>
        <strain evidence="1 2">NSJ-61</strain>
    </source>
</reference>
<name>A0A7G9GIN1_9FIRM</name>
<dbReference type="EMBL" id="CP060636">
    <property type="protein sequence ID" value="QNM10663.1"/>
    <property type="molecule type" value="Genomic_DNA"/>
</dbReference>
<dbReference type="Proteomes" id="UP000515856">
    <property type="component" value="Chromosome"/>
</dbReference>
<gene>
    <name evidence="1" type="ORF">H9Q80_10190</name>
</gene>
<sequence length="219" mass="25222">MSARVSDYVKAIQKMKLEAGNQNKTELIIRAGDLHSQVNKGTPTLVTCCMAMKKMMLEDDEFLKNPENKSGASANLTIKYQLHDLEHRLPLLRPKQRGRKKGVQMKKKEEAKSSVQITLEEWLAKIPLSFTENKGTFDVQGTYGIWKIKVAVPRGRRPFDLDDVVYSLLKYADEKTDKYSVCMNDSKENRRQWEHISPVLRKKMNITAIFVKNGNVEEY</sequence>
<organism evidence="1 2">
    <name type="scientific">[Eubacterium] hominis</name>
    <dbReference type="NCBI Taxonomy" id="2764325"/>
    <lineage>
        <taxon>Bacteria</taxon>
        <taxon>Bacillati</taxon>
        <taxon>Bacillota</taxon>
        <taxon>Erysipelotrichia</taxon>
        <taxon>Erysipelotrichales</taxon>
        <taxon>Erysipelotrichaceae</taxon>
        <taxon>Amedibacillus</taxon>
    </lineage>
</organism>
<proteinExistence type="predicted"/>
<evidence type="ECO:0000313" key="2">
    <source>
        <dbReference type="Proteomes" id="UP000515856"/>
    </source>
</evidence>
<evidence type="ECO:0000313" key="1">
    <source>
        <dbReference type="EMBL" id="QNM10663.1"/>
    </source>
</evidence>
<accession>A0A7G9GIN1</accession>
<protein>
    <submittedName>
        <fullName evidence="1">Uncharacterized protein</fullName>
    </submittedName>
</protein>
<dbReference type="AlphaFoldDB" id="A0A7G9GIN1"/>
<keyword evidence="2" id="KW-1185">Reference proteome</keyword>